<keyword evidence="5" id="KW-1185">Reference proteome</keyword>
<dbReference type="FunFam" id="2.60.120.200:FF:000124">
    <property type="entry name" value="Galectin-4"/>
    <property type="match status" value="2"/>
</dbReference>
<dbReference type="PANTHER" id="PTHR11346:SF176">
    <property type="entry name" value="32 KDA BETA-GALACTOSIDE-BINDING LECTIN LEC-3"/>
    <property type="match status" value="1"/>
</dbReference>
<dbReference type="KEGG" id="lak:106172425"/>
<gene>
    <name evidence="6" type="primary">LOC106172425</name>
</gene>
<dbReference type="CDD" id="cd00070">
    <property type="entry name" value="GLECT"/>
    <property type="match status" value="2"/>
</dbReference>
<evidence type="ECO:0000256" key="2">
    <source>
        <dbReference type="ARBA" id="ARBA00022737"/>
    </source>
</evidence>
<protein>
    <recommendedName>
        <fullName evidence="3">Galectin</fullName>
    </recommendedName>
</protein>
<evidence type="ECO:0000259" key="4">
    <source>
        <dbReference type="PROSITE" id="PS51304"/>
    </source>
</evidence>
<dbReference type="AlphaFoldDB" id="A0A1S3JEL1"/>
<dbReference type="GeneID" id="106172425"/>
<evidence type="ECO:0000256" key="1">
    <source>
        <dbReference type="ARBA" id="ARBA00022734"/>
    </source>
</evidence>
<dbReference type="STRING" id="7574.A0A1S3JEL1"/>
<dbReference type="SMART" id="SM00276">
    <property type="entry name" value="GLECT"/>
    <property type="match status" value="2"/>
</dbReference>
<dbReference type="Proteomes" id="UP000085678">
    <property type="component" value="Unplaced"/>
</dbReference>
<dbReference type="PROSITE" id="PS51304">
    <property type="entry name" value="GALECTIN"/>
    <property type="match status" value="2"/>
</dbReference>
<proteinExistence type="predicted"/>
<dbReference type="Pfam" id="PF00337">
    <property type="entry name" value="Gal-bind_lectin"/>
    <property type="match status" value="2"/>
</dbReference>
<dbReference type="PANTHER" id="PTHR11346">
    <property type="entry name" value="GALECTIN"/>
    <property type="match status" value="1"/>
</dbReference>
<name>A0A1S3JEL1_LINAN</name>
<accession>A0A1S3JEL1</accession>
<dbReference type="InParanoid" id="A0A1S3JEL1"/>
<dbReference type="FunCoup" id="A0A1S3JEL1">
    <property type="interactions" value="347"/>
</dbReference>
<dbReference type="InterPro" id="IPR001079">
    <property type="entry name" value="Galectin_CRD"/>
</dbReference>
<feature type="domain" description="Galectin" evidence="4">
    <location>
        <begin position="221"/>
        <end position="357"/>
    </location>
</feature>
<feature type="domain" description="Galectin" evidence="4">
    <location>
        <begin position="12"/>
        <end position="143"/>
    </location>
</feature>
<evidence type="ECO:0000313" key="6">
    <source>
        <dbReference type="RefSeq" id="XP_013408586.1"/>
    </source>
</evidence>
<keyword evidence="1 3" id="KW-0430">Lectin</keyword>
<reference evidence="6" key="1">
    <citation type="submission" date="2025-08" db="UniProtKB">
        <authorList>
            <consortium name="RefSeq"/>
        </authorList>
    </citation>
    <scope>IDENTIFICATION</scope>
    <source>
        <tissue evidence="6">Gonads</tissue>
    </source>
</reference>
<organism evidence="5 6">
    <name type="scientific">Lingula anatina</name>
    <name type="common">Brachiopod</name>
    <name type="synonym">Lingula unguis</name>
    <dbReference type="NCBI Taxonomy" id="7574"/>
    <lineage>
        <taxon>Eukaryota</taxon>
        <taxon>Metazoa</taxon>
        <taxon>Spiralia</taxon>
        <taxon>Lophotrochozoa</taxon>
        <taxon>Brachiopoda</taxon>
        <taxon>Linguliformea</taxon>
        <taxon>Lingulata</taxon>
        <taxon>Lingulida</taxon>
        <taxon>Linguloidea</taxon>
        <taxon>Lingulidae</taxon>
        <taxon>Lingula</taxon>
    </lineage>
</organism>
<keyword evidence="2" id="KW-0677">Repeat</keyword>
<sequence length="357" mass="39280">MASPIYDPPTPCSNPIPGGLTPGKMIFLKGHIPHRANRWSFNLQSGPNPESDVAFHFNPRFEGTNQVVRNHRQSGSWGQEERQGGFPFVQNTDFECIILVQHDCYKVAVNGKHFIEFKHRMSKDRATFLRIEGDVKIRNIAFQGGSVPSMPPGGYAPPTGAYAPPIGGYGPPPHGGWAPPPSGGYAPSCGFIPPPEFNPPGTSFPGSGYPPQPVYNPRVPYSQHIPGGMYPGRMIFISGTPNMNPSRFHINLQCGQHSGCDIALHFDVRFSYGSNYNVVVRNSQQGGGWQNEERSHPYFPFAAGANFDVVILCEQQCFKVAVNNQHFIEFAHRIQPPTLADTLAIDGDVRITSVRVQ</sequence>
<evidence type="ECO:0000256" key="3">
    <source>
        <dbReference type="RuleBase" id="RU102079"/>
    </source>
</evidence>
<evidence type="ECO:0000313" key="5">
    <source>
        <dbReference type="Proteomes" id="UP000085678"/>
    </source>
</evidence>
<dbReference type="InterPro" id="IPR013320">
    <property type="entry name" value="ConA-like_dom_sf"/>
</dbReference>
<dbReference type="SMART" id="SM00908">
    <property type="entry name" value="Gal-bind_lectin"/>
    <property type="match status" value="2"/>
</dbReference>
<dbReference type="GO" id="GO:0030246">
    <property type="term" value="F:carbohydrate binding"/>
    <property type="evidence" value="ECO:0007669"/>
    <property type="project" value="UniProtKB-UniRule"/>
</dbReference>
<dbReference type="RefSeq" id="XP_013408586.1">
    <property type="nucleotide sequence ID" value="XM_013553132.1"/>
</dbReference>
<dbReference type="SUPFAM" id="SSF49899">
    <property type="entry name" value="Concanavalin A-like lectins/glucanases"/>
    <property type="match status" value="2"/>
</dbReference>
<dbReference type="InterPro" id="IPR044156">
    <property type="entry name" value="Galectin-like"/>
</dbReference>
<dbReference type="Gene3D" id="2.60.120.200">
    <property type="match status" value="2"/>
</dbReference>
<dbReference type="OrthoDB" id="6147920at2759"/>